<feature type="transmembrane region" description="Helical" evidence="8">
    <location>
        <begin position="608"/>
        <end position="631"/>
    </location>
</feature>
<keyword evidence="2" id="KW-0813">Transport</keyword>
<feature type="transmembrane region" description="Helical" evidence="8">
    <location>
        <begin position="637"/>
        <end position="656"/>
    </location>
</feature>
<keyword evidence="10" id="KW-1185">Reference proteome</keyword>
<feature type="transmembrane region" description="Helical" evidence="8">
    <location>
        <begin position="935"/>
        <end position="952"/>
    </location>
</feature>
<reference evidence="9 10" key="1">
    <citation type="journal article" date="2018" name="PLoS ONE">
        <title>The draft genome of Kipferlia bialata reveals reductive genome evolution in fornicate parasites.</title>
        <authorList>
            <person name="Tanifuji G."/>
            <person name="Takabayashi S."/>
            <person name="Kume K."/>
            <person name="Takagi M."/>
            <person name="Nakayama T."/>
            <person name="Kamikawa R."/>
            <person name="Inagaki Y."/>
            <person name="Hashimoto T."/>
        </authorList>
    </citation>
    <scope>NUCLEOTIDE SEQUENCE [LARGE SCALE GENOMIC DNA]</scope>
    <source>
        <strain evidence="9">NY0173</strain>
    </source>
</reference>
<dbReference type="InterPro" id="IPR011701">
    <property type="entry name" value="MFS"/>
</dbReference>
<evidence type="ECO:0000256" key="1">
    <source>
        <dbReference type="ARBA" id="ARBA00004651"/>
    </source>
</evidence>
<dbReference type="PANTHER" id="PTHR23517:SF2">
    <property type="entry name" value="MULTIDRUG RESISTANCE PROTEIN MDTH"/>
    <property type="match status" value="1"/>
</dbReference>
<feature type="region of interest" description="Disordered" evidence="7">
    <location>
        <begin position="303"/>
        <end position="362"/>
    </location>
</feature>
<dbReference type="CDD" id="cd06174">
    <property type="entry name" value="MFS"/>
    <property type="match status" value="1"/>
</dbReference>
<dbReference type="Proteomes" id="UP000265618">
    <property type="component" value="Unassembled WGS sequence"/>
</dbReference>
<evidence type="ECO:0000256" key="8">
    <source>
        <dbReference type="SAM" id="Phobius"/>
    </source>
</evidence>
<feature type="transmembrane region" description="Helical" evidence="8">
    <location>
        <begin position="549"/>
        <end position="568"/>
    </location>
</feature>
<evidence type="ECO:0000256" key="6">
    <source>
        <dbReference type="ARBA" id="ARBA00023136"/>
    </source>
</evidence>
<dbReference type="AlphaFoldDB" id="A0A9K3CTL2"/>
<feature type="transmembrane region" description="Helical" evidence="8">
    <location>
        <begin position="870"/>
        <end position="892"/>
    </location>
</feature>
<dbReference type="GO" id="GO:0022857">
    <property type="term" value="F:transmembrane transporter activity"/>
    <property type="evidence" value="ECO:0007669"/>
    <property type="project" value="InterPro"/>
</dbReference>
<protein>
    <submittedName>
        <fullName evidence="9">Major facilitator superfamily protein</fullName>
    </submittedName>
</protein>
<gene>
    <name evidence="9" type="ORF">KIPB_003371</name>
</gene>
<evidence type="ECO:0000256" key="4">
    <source>
        <dbReference type="ARBA" id="ARBA00022692"/>
    </source>
</evidence>
<feature type="non-terminal residue" evidence="9">
    <location>
        <position position="1"/>
    </location>
</feature>
<sequence>MDDSISGVLYEHQDPLSAIASASLGGVKCRVVGEQDMADTIQRCLYGPASPEGGAPHSLCLMAATPYTLGRYVDAQGMQAAFPVLSQEHISLAQRGIHPLPESPLYIVSASFQPSASSPGTCTLGQSRLDPVSNEACPVDLTSCTVRAVLAPSSETSPLEAAVSPVVVRQCEEMATRLASHIARNHMLYAVSLSLVVSPQYAMPLLYTHAAHSTPLSPPGVPSSPSVLGLGAKLEPLCLLFVPSLTLSCAQAPKGARPDSQTLLATCPSPAPATAPLSLVELAAQEAMLEQEIRELDERATVQARGGAPARDGIDTSVAPVASPQWKRERRSLLRQARERREKRQLHDTQHHLKQTERGYDRDQQVDALLRGQAPAVSVSHTQRDPGFGIQLRSPDEIVSSGIEDVERERERERQSVLRPEAEELSPSPKSQLVSGSPVAKCHADPEEDEASLSAPSPVALMEGSSQPVKPVPMTEAEREAEREREASALEDMRMDHVDLDEDVGTSIHETGVPEGDGELVVNSRVAEYILECHNGQTAHYSHFNTQEALLYICYGLFLLFGVLPAFTNTFWGLFFWRTMIGFPAGLAFPIIIDMMSQRFEPVQRTKVLGWCSLSLSSQGFVYSLLGGYLARTDYHLVFYVQLIIAPIMLFGYIVGPLKALPPSPSFSGSDIVLAPVSEESSRDAVAVEADLEADLEAALNAEDSDRQREPVCDVPPSPCAEAGYQNEHIEAHDTAEGVCEYDDVCDEVEVVVCPNCKGGAPMPVDTALSALEGSTPPFPLGSVVWYAAMYTLTQGTWYLLLVLSSLHLAEDLEIDDTFIAGVASASNTIGMMGGAAIVSAMVRHFPDAAGPMYFAIQATGILLGSTVNLYVVILGCVLCGVGAGGLLPLLLGKASSYHPSHTATAGSVFLAMQNTGMVVFPATVSLFSNSGDCLLFGGIVASIATLTWLVGEWKQIRTKRV</sequence>
<dbReference type="Gene3D" id="1.20.1720.10">
    <property type="entry name" value="Multidrug resistance protein D"/>
    <property type="match status" value="1"/>
</dbReference>
<evidence type="ECO:0000313" key="9">
    <source>
        <dbReference type="EMBL" id="GIQ82267.1"/>
    </source>
</evidence>
<feature type="compositionally biased region" description="Basic and acidic residues" evidence="7">
    <location>
        <begin position="405"/>
        <end position="422"/>
    </location>
</feature>
<dbReference type="PANTHER" id="PTHR23517">
    <property type="entry name" value="RESISTANCE PROTEIN MDTM, PUTATIVE-RELATED-RELATED"/>
    <property type="match status" value="1"/>
</dbReference>
<dbReference type="InterPro" id="IPR036259">
    <property type="entry name" value="MFS_trans_sf"/>
</dbReference>
<feature type="transmembrane region" description="Helical" evidence="8">
    <location>
        <begin position="574"/>
        <end position="596"/>
    </location>
</feature>
<feature type="transmembrane region" description="Helical" evidence="8">
    <location>
        <begin position="784"/>
        <end position="807"/>
    </location>
</feature>
<keyword evidence="5 8" id="KW-1133">Transmembrane helix</keyword>
<evidence type="ECO:0000313" key="10">
    <source>
        <dbReference type="Proteomes" id="UP000265618"/>
    </source>
</evidence>
<dbReference type="EMBL" id="BDIP01000640">
    <property type="protein sequence ID" value="GIQ82267.1"/>
    <property type="molecule type" value="Genomic_DNA"/>
</dbReference>
<dbReference type="InterPro" id="IPR050171">
    <property type="entry name" value="MFS_Transporters"/>
</dbReference>
<keyword evidence="6 8" id="KW-0472">Membrane</keyword>
<feature type="region of interest" description="Disordered" evidence="7">
    <location>
        <begin position="375"/>
        <end position="479"/>
    </location>
</feature>
<keyword evidence="4 8" id="KW-0812">Transmembrane</keyword>
<evidence type="ECO:0000256" key="7">
    <source>
        <dbReference type="SAM" id="MobiDB-lite"/>
    </source>
</evidence>
<proteinExistence type="predicted"/>
<dbReference type="Gene3D" id="1.20.1250.20">
    <property type="entry name" value="MFS general substrate transporter like domains"/>
    <property type="match status" value="1"/>
</dbReference>
<comment type="subcellular location">
    <subcellularLocation>
        <location evidence="1">Cell membrane</location>
        <topology evidence="1">Multi-pass membrane protein</topology>
    </subcellularLocation>
</comment>
<organism evidence="9 10">
    <name type="scientific">Kipferlia bialata</name>
    <dbReference type="NCBI Taxonomy" id="797122"/>
    <lineage>
        <taxon>Eukaryota</taxon>
        <taxon>Metamonada</taxon>
        <taxon>Carpediemonas-like organisms</taxon>
        <taxon>Kipferlia</taxon>
    </lineage>
</organism>
<feature type="transmembrane region" description="Helical" evidence="8">
    <location>
        <begin position="819"/>
        <end position="839"/>
    </location>
</feature>
<feature type="compositionally biased region" description="Basic and acidic residues" evidence="7">
    <location>
        <begin position="336"/>
        <end position="362"/>
    </location>
</feature>
<evidence type="ECO:0000256" key="2">
    <source>
        <dbReference type="ARBA" id="ARBA00022448"/>
    </source>
</evidence>
<dbReference type="SUPFAM" id="SSF103473">
    <property type="entry name" value="MFS general substrate transporter"/>
    <property type="match status" value="1"/>
</dbReference>
<name>A0A9K3CTL2_9EUKA</name>
<dbReference type="GO" id="GO:0005886">
    <property type="term" value="C:plasma membrane"/>
    <property type="evidence" value="ECO:0007669"/>
    <property type="project" value="UniProtKB-SubCell"/>
</dbReference>
<feature type="transmembrane region" description="Helical" evidence="8">
    <location>
        <begin position="904"/>
        <end position="929"/>
    </location>
</feature>
<dbReference type="Pfam" id="PF07690">
    <property type="entry name" value="MFS_1"/>
    <property type="match status" value="1"/>
</dbReference>
<evidence type="ECO:0000256" key="5">
    <source>
        <dbReference type="ARBA" id="ARBA00022989"/>
    </source>
</evidence>
<comment type="caution">
    <text evidence="9">The sequence shown here is derived from an EMBL/GenBank/DDBJ whole genome shotgun (WGS) entry which is preliminary data.</text>
</comment>
<evidence type="ECO:0000256" key="3">
    <source>
        <dbReference type="ARBA" id="ARBA00022475"/>
    </source>
</evidence>
<keyword evidence="3" id="KW-1003">Cell membrane</keyword>
<accession>A0A9K3CTL2</accession>